<reference evidence="1" key="1">
    <citation type="submission" date="2021-01" db="EMBL/GenBank/DDBJ databases">
        <title>Draft genome sequence of Acholeplasmataceae bacterium strain Mahy22.</title>
        <authorList>
            <person name="Watanabe M."/>
            <person name="Kojima H."/>
            <person name="Fukui M."/>
        </authorList>
    </citation>
    <scope>NUCLEOTIDE SEQUENCE</scope>
    <source>
        <strain evidence="1">Mahy22</strain>
    </source>
</reference>
<dbReference type="EMBL" id="AP024412">
    <property type="protein sequence ID" value="BCR36096.1"/>
    <property type="molecule type" value="Genomic_DNA"/>
</dbReference>
<accession>A0A7U9THZ9</accession>
<evidence type="ECO:0008006" key="3">
    <source>
        <dbReference type="Google" id="ProtNLM"/>
    </source>
</evidence>
<dbReference type="Proteomes" id="UP000620133">
    <property type="component" value="Chromosome"/>
</dbReference>
<keyword evidence="2" id="KW-1185">Reference proteome</keyword>
<dbReference type="KEGG" id="manr:MPAN_009890"/>
<dbReference type="AlphaFoldDB" id="A0A7U9THZ9"/>
<dbReference type="SUPFAM" id="SSF52540">
    <property type="entry name" value="P-loop containing nucleoside triphosphate hydrolases"/>
    <property type="match status" value="1"/>
</dbReference>
<proteinExistence type="predicted"/>
<name>A0A7U9THZ9_9MOLU</name>
<dbReference type="Gene3D" id="3.40.50.300">
    <property type="entry name" value="P-loop containing nucleotide triphosphate hydrolases"/>
    <property type="match status" value="1"/>
</dbReference>
<evidence type="ECO:0000313" key="1">
    <source>
        <dbReference type="EMBL" id="BCR36096.1"/>
    </source>
</evidence>
<dbReference type="RefSeq" id="WP_176239560.1">
    <property type="nucleotide sequence ID" value="NZ_AP024412.1"/>
</dbReference>
<gene>
    <name evidence="1" type="ORF">MPAN_009890</name>
</gene>
<dbReference type="InterPro" id="IPR027417">
    <property type="entry name" value="P-loop_NTPase"/>
</dbReference>
<organism evidence="1 2">
    <name type="scientific">Mariniplasma anaerobium</name>
    <dbReference type="NCBI Taxonomy" id="2735436"/>
    <lineage>
        <taxon>Bacteria</taxon>
        <taxon>Bacillati</taxon>
        <taxon>Mycoplasmatota</taxon>
        <taxon>Mollicutes</taxon>
        <taxon>Acholeplasmatales</taxon>
        <taxon>Acholeplasmataceae</taxon>
        <taxon>Mariniplasma</taxon>
    </lineage>
</organism>
<sequence length="219" mass="26261">MKKLIVFSGIDSAGKSTQIDLLKNELAKKKIRYKVIWSRGGYTAWFEFMKNFLRIILSKKLPKPGRNEDRKQMFEKKSVSKIWYILGMLDLIRLYAITFRLYRVFGITIIADRYLWDTYVDFKMSLKNINLEKSLLWKLAILLSPKADKSIILYVSPEVSYKRSIDKNEPHFDSLEIRENRMFIYKNLMIHKKWKIEIDTEKQDINFTFMQIKDFIYGI</sequence>
<protein>
    <recommendedName>
        <fullName evidence="3">Thymidylate kinase</fullName>
    </recommendedName>
</protein>
<evidence type="ECO:0000313" key="2">
    <source>
        <dbReference type="Proteomes" id="UP000620133"/>
    </source>
</evidence>